<dbReference type="EMBL" id="CP032339">
    <property type="protein sequence ID" value="QCO08461.1"/>
    <property type="molecule type" value="Genomic_DNA"/>
</dbReference>
<organism evidence="2 3">
    <name type="scientific">Azospirillum brasilense</name>
    <dbReference type="NCBI Taxonomy" id="192"/>
    <lineage>
        <taxon>Bacteria</taxon>
        <taxon>Pseudomonadati</taxon>
        <taxon>Pseudomonadota</taxon>
        <taxon>Alphaproteobacteria</taxon>
        <taxon>Rhodospirillales</taxon>
        <taxon>Azospirillaceae</taxon>
        <taxon>Azospirillum</taxon>
    </lineage>
</organism>
<reference evidence="2 3" key="1">
    <citation type="submission" date="2018-09" db="EMBL/GenBank/DDBJ databases">
        <title>Whole genome based analysis of evolution and adaptive divergence in Indian and Brazilian strains of Azospirillum brasilense.</title>
        <authorList>
            <person name="Singh C."/>
            <person name="Tripathi A.K."/>
        </authorList>
    </citation>
    <scope>NUCLEOTIDE SEQUENCE [LARGE SCALE GENOMIC DNA]</scope>
    <source>
        <strain evidence="2 3">MTCC4038</strain>
    </source>
</reference>
<gene>
    <name evidence="2" type="ORF">D3868_05045</name>
    <name evidence="1" type="ORF">SIM66_26120</name>
</gene>
<protein>
    <submittedName>
        <fullName evidence="2">Uncharacterized protein</fullName>
    </submittedName>
</protein>
<name>A0A0P0ENN7_AZOBR</name>
<dbReference type="RefSeq" id="WP_059398884.1">
    <property type="nucleotide sequence ID" value="NZ_CP012914.1"/>
</dbReference>
<dbReference type="AlphaFoldDB" id="A0A0P0ENN7"/>
<dbReference type="EMBL" id="JAWXYC010000004">
    <property type="protein sequence ID" value="MDX5954649.1"/>
    <property type="molecule type" value="Genomic_DNA"/>
</dbReference>
<reference evidence="1 4" key="2">
    <citation type="submission" date="2023-11" db="EMBL/GenBank/DDBJ databases">
        <title>MicrobeMod: A computational toolkit for identifying prokaryotic methylation and restriction-modification with nanopore sequencing.</title>
        <authorList>
            <person name="Crits-Christoph A."/>
            <person name="Kang S.C."/>
            <person name="Lee H."/>
            <person name="Ostrov N."/>
        </authorList>
    </citation>
    <scope>NUCLEOTIDE SEQUENCE [LARGE SCALE GENOMIC DNA]</scope>
    <source>
        <strain evidence="1 4">ATCC 29145</strain>
    </source>
</reference>
<dbReference type="Proteomes" id="UP001277471">
    <property type="component" value="Unassembled WGS sequence"/>
</dbReference>
<dbReference type="Proteomes" id="UP000298774">
    <property type="component" value="Chromosome"/>
</dbReference>
<sequence length="80" mass="8166">MPAAQAAGIVMSGHIDGTSRHKATLFPETLDGLNAPDAMVRVVDAVVGTPDLAALGFAKALLAAHPKQRPEIPSRLAGAN</sequence>
<evidence type="ECO:0000313" key="4">
    <source>
        <dbReference type="Proteomes" id="UP001277471"/>
    </source>
</evidence>
<evidence type="ECO:0000313" key="2">
    <source>
        <dbReference type="EMBL" id="QCO08461.1"/>
    </source>
</evidence>
<keyword evidence="4" id="KW-1185">Reference proteome</keyword>
<evidence type="ECO:0000313" key="3">
    <source>
        <dbReference type="Proteomes" id="UP000298774"/>
    </source>
</evidence>
<proteinExistence type="predicted"/>
<accession>A0A0P0ENN7</accession>
<dbReference type="KEGG" id="abf:AMK58_10855"/>
<dbReference type="GeneID" id="56452481"/>
<evidence type="ECO:0000313" key="1">
    <source>
        <dbReference type="EMBL" id="MDX5954649.1"/>
    </source>
</evidence>